<comment type="caution">
    <text evidence="1">The sequence shown here is derived from an EMBL/GenBank/DDBJ whole genome shotgun (WGS) entry which is preliminary data.</text>
</comment>
<reference evidence="1" key="1">
    <citation type="submission" date="2022-02" db="EMBL/GenBank/DDBJ databases">
        <title>Plant Genome Project.</title>
        <authorList>
            <person name="Zhang R.-G."/>
        </authorList>
    </citation>
    <scope>NUCLEOTIDE SEQUENCE</scope>
    <source>
        <strain evidence="1">AT1</strain>
    </source>
</reference>
<proteinExistence type="predicted"/>
<protein>
    <submittedName>
        <fullName evidence="1">Uncharacterized protein</fullName>
    </submittedName>
</protein>
<organism evidence="1 2">
    <name type="scientific">Rhododendron molle</name>
    <name type="common">Chinese azalea</name>
    <name type="synonym">Azalea mollis</name>
    <dbReference type="NCBI Taxonomy" id="49168"/>
    <lineage>
        <taxon>Eukaryota</taxon>
        <taxon>Viridiplantae</taxon>
        <taxon>Streptophyta</taxon>
        <taxon>Embryophyta</taxon>
        <taxon>Tracheophyta</taxon>
        <taxon>Spermatophyta</taxon>
        <taxon>Magnoliopsida</taxon>
        <taxon>eudicotyledons</taxon>
        <taxon>Gunneridae</taxon>
        <taxon>Pentapetalae</taxon>
        <taxon>asterids</taxon>
        <taxon>Ericales</taxon>
        <taxon>Ericaceae</taxon>
        <taxon>Ericoideae</taxon>
        <taxon>Rhodoreae</taxon>
        <taxon>Rhododendron</taxon>
    </lineage>
</organism>
<name>A0ACC0MK49_RHOML</name>
<gene>
    <name evidence="1" type="ORF">RHMOL_Rhmol08G0058600</name>
</gene>
<accession>A0ACC0MK49</accession>
<dbReference type="EMBL" id="CM046395">
    <property type="protein sequence ID" value="KAI8541413.1"/>
    <property type="molecule type" value="Genomic_DNA"/>
</dbReference>
<sequence>MDGILCDELLEEVLRRLPPHSALYPHTADDVSLVSKRWLRLYRSSRSALSLRLSPDNCTPHSLSSFLSHFPRLLIAIFGPTRAAHDTSNFSDLLLSSVAFSCPPQLTHLCLQRKPVSLSPLLSLSPPHALTSPLSPSPSPDPSLSTGSSPSPLFNNSTSFSSASLPNSNTPMQLPKGANSTAS</sequence>
<evidence type="ECO:0000313" key="1">
    <source>
        <dbReference type="EMBL" id="KAI8541413.1"/>
    </source>
</evidence>
<keyword evidence="2" id="KW-1185">Reference proteome</keyword>
<dbReference type="Proteomes" id="UP001062846">
    <property type="component" value="Chromosome 8"/>
</dbReference>
<evidence type="ECO:0000313" key="2">
    <source>
        <dbReference type="Proteomes" id="UP001062846"/>
    </source>
</evidence>